<organism evidence="2 3">
    <name type="scientific">Vibrio phage pTD1</name>
    <dbReference type="NCBI Taxonomy" id="1938577"/>
    <lineage>
        <taxon>Viruses</taxon>
        <taxon>Duplodnaviria</taxon>
        <taxon>Heunggongvirae</taxon>
        <taxon>Uroviricota</taxon>
        <taxon>Caudoviricetes</taxon>
        <taxon>Chimalliviridae</taxon>
        <taxon>Gorgonvirinae</taxon>
        <taxon>Tidunavirus</taxon>
        <taxon>Tidunavirus pTD1</taxon>
    </lineage>
</organism>
<dbReference type="Gene3D" id="2.40.40.20">
    <property type="match status" value="1"/>
</dbReference>
<dbReference type="SUPFAM" id="SSF64484">
    <property type="entry name" value="beta and beta-prime subunits of DNA dependent RNA-polymerase"/>
    <property type="match status" value="1"/>
</dbReference>
<evidence type="ECO:0000259" key="1">
    <source>
        <dbReference type="Pfam" id="PF00623"/>
    </source>
</evidence>
<sequence>MSHVTDDIAVNVLAGESFEDLLPIKQFERYQQQLGYRILDDQSYYAPLYPAFRNYDFAHDTSKSQPIYLNDFDFCLEEDRERLEKLIRMDFDTDTFETTASCGCDKPLKGNHLIGSGRVCKNCGNQVERLVDTELTTKVWLRLPTGVHSFINPGFYRTFLQKIATASPKIEIITYIIDPSYRRKMNSQSSEKLRELQSHLRLLLNKLDLNEFVVHADTIMEHFLLGEGRKITSLKNSDAKEIMCGYIDFKDEVFTKYLPVPNKLSTVIEKSGKERYASSSQLKMDSTYMSIADTKDTTDLYTVNEFDINESVNRVGKGIVALSSQNATQMKDFLFPKPGAARKLVASGSLPLTGRSVITSKTGIHNPGMIEVPWIMALAQLEKHILSHLYRKGYSPTAALEKIARAAHYLDPDIDAFFTYHEERNDIVCKSGRMPSIQYLSRRTFFARIKRDLGDQSIGLPILSVSNFNADFDGDQMVLFFLPDLRSKAVSYGAFGHQSVFDENKPFSISRHYKQPSTNLMNINNVMRKLEFK</sequence>
<dbReference type="EMBL" id="AP017972">
    <property type="protein sequence ID" value="BAW98338.1"/>
    <property type="molecule type" value="Genomic_DNA"/>
</dbReference>
<feature type="domain" description="RNA polymerase alpha subunit" evidence="1">
    <location>
        <begin position="420"/>
        <end position="486"/>
    </location>
</feature>
<dbReference type="OrthoDB" id="2530at10239"/>
<keyword evidence="3" id="KW-1185">Reference proteome</keyword>
<proteinExistence type="predicted"/>
<dbReference type="GeneID" id="40075145"/>
<reference evidence="2 3" key="1">
    <citation type="submission" date="2017-01" db="EMBL/GenBank/DDBJ databases">
        <title>Complete Genome Sequence of Vibrio Parahaemolyticus Bacteriophage pTD1.</title>
        <authorList>
            <person name="Midorikawa Y."/>
            <person name="Sano M."/>
        </authorList>
    </citation>
    <scope>NUCLEOTIDE SEQUENCE [LARGE SCALE GENOMIC DNA]</scope>
    <source>
        <strain evidence="2">PTD1</strain>
    </source>
</reference>
<evidence type="ECO:0000313" key="2">
    <source>
        <dbReference type="EMBL" id="BAW98338.1"/>
    </source>
</evidence>
<dbReference type="RefSeq" id="YP_009599416.1">
    <property type="nucleotide sequence ID" value="NC_041916.1"/>
</dbReference>
<dbReference type="InterPro" id="IPR000722">
    <property type="entry name" value="RNA_pol_asu"/>
</dbReference>
<dbReference type="Proteomes" id="UP000221243">
    <property type="component" value="Segment"/>
</dbReference>
<dbReference type="GO" id="GO:0006351">
    <property type="term" value="P:DNA-templated transcription"/>
    <property type="evidence" value="ECO:0007669"/>
    <property type="project" value="InterPro"/>
</dbReference>
<dbReference type="KEGG" id="vg:40075145"/>
<protein>
    <submittedName>
        <fullName evidence="2">Phage protein</fullName>
    </submittedName>
</protein>
<dbReference type="Pfam" id="PF00623">
    <property type="entry name" value="RNA_pol_Rpb1_2"/>
    <property type="match status" value="1"/>
</dbReference>
<dbReference type="GO" id="GO:0003899">
    <property type="term" value="F:DNA-directed RNA polymerase activity"/>
    <property type="evidence" value="ECO:0007669"/>
    <property type="project" value="InterPro"/>
</dbReference>
<dbReference type="GO" id="GO:0003677">
    <property type="term" value="F:DNA binding"/>
    <property type="evidence" value="ECO:0007669"/>
    <property type="project" value="InterPro"/>
</dbReference>
<evidence type="ECO:0000313" key="3">
    <source>
        <dbReference type="Proteomes" id="UP000221243"/>
    </source>
</evidence>
<name>A0A1Q2U305_9CAUD</name>
<accession>A0A1Q2U305</accession>